<evidence type="ECO:0000256" key="2">
    <source>
        <dbReference type="ARBA" id="ARBA00022801"/>
    </source>
</evidence>
<accession>A0A517Y4F2</accession>
<dbReference type="PANTHER" id="PTHR42693:SF53">
    <property type="entry name" value="ENDO-4-O-SULFATASE"/>
    <property type="match status" value="1"/>
</dbReference>
<dbReference type="Gene3D" id="3.30.1120.10">
    <property type="match status" value="1"/>
</dbReference>
<dbReference type="InterPro" id="IPR000917">
    <property type="entry name" value="Sulfatase_N"/>
</dbReference>
<dbReference type="EC" id="3.1.6.1" evidence="4"/>
<dbReference type="InterPro" id="IPR050738">
    <property type="entry name" value="Sulfatase"/>
</dbReference>
<evidence type="ECO:0000256" key="1">
    <source>
        <dbReference type="ARBA" id="ARBA00008779"/>
    </source>
</evidence>
<dbReference type="CDD" id="cd16025">
    <property type="entry name" value="PAS_like"/>
    <property type="match status" value="1"/>
</dbReference>
<keyword evidence="2 4" id="KW-0378">Hydrolase</keyword>
<dbReference type="SUPFAM" id="SSF53649">
    <property type="entry name" value="Alkaline phosphatase-like"/>
    <property type="match status" value="1"/>
</dbReference>
<protein>
    <submittedName>
        <fullName evidence="4">Arylsulfatase</fullName>
        <ecNumber evidence="4">3.1.6.1</ecNumber>
    </submittedName>
</protein>
<dbReference type="Proteomes" id="UP000315017">
    <property type="component" value="Chromosome"/>
</dbReference>
<dbReference type="InterPro" id="IPR017850">
    <property type="entry name" value="Alkaline_phosphatase_core_sf"/>
</dbReference>
<dbReference type="PANTHER" id="PTHR42693">
    <property type="entry name" value="ARYLSULFATASE FAMILY MEMBER"/>
    <property type="match status" value="1"/>
</dbReference>
<evidence type="ECO:0000259" key="3">
    <source>
        <dbReference type="Pfam" id="PF00884"/>
    </source>
</evidence>
<dbReference type="GO" id="GO:0004065">
    <property type="term" value="F:arylsulfatase activity"/>
    <property type="evidence" value="ECO:0007669"/>
    <property type="project" value="UniProtKB-EC"/>
</dbReference>
<dbReference type="Gene3D" id="3.40.720.10">
    <property type="entry name" value="Alkaline Phosphatase, subunit A"/>
    <property type="match status" value="1"/>
</dbReference>
<name>A0A517Y4F2_9BACT</name>
<dbReference type="EMBL" id="CP036274">
    <property type="protein sequence ID" value="QDU25105.1"/>
    <property type="molecule type" value="Genomic_DNA"/>
</dbReference>
<gene>
    <name evidence="4" type="primary">atsA_2</name>
    <name evidence="4" type="ORF">ETAA8_01660</name>
</gene>
<keyword evidence="5" id="KW-1185">Reference proteome</keyword>
<evidence type="ECO:0000313" key="5">
    <source>
        <dbReference type="Proteomes" id="UP000315017"/>
    </source>
</evidence>
<comment type="similarity">
    <text evidence="1">Belongs to the sulfatase family.</text>
</comment>
<dbReference type="KEGG" id="aagg:ETAA8_01660"/>
<dbReference type="AlphaFoldDB" id="A0A517Y4F2"/>
<reference evidence="4 5" key="1">
    <citation type="submission" date="2019-02" db="EMBL/GenBank/DDBJ databases">
        <title>Deep-cultivation of Planctomycetes and their phenomic and genomic characterization uncovers novel biology.</title>
        <authorList>
            <person name="Wiegand S."/>
            <person name="Jogler M."/>
            <person name="Boedeker C."/>
            <person name="Pinto D."/>
            <person name="Vollmers J."/>
            <person name="Rivas-Marin E."/>
            <person name="Kohn T."/>
            <person name="Peeters S.H."/>
            <person name="Heuer A."/>
            <person name="Rast P."/>
            <person name="Oberbeckmann S."/>
            <person name="Bunk B."/>
            <person name="Jeske O."/>
            <person name="Meyerdierks A."/>
            <person name="Storesund J.E."/>
            <person name="Kallscheuer N."/>
            <person name="Luecker S."/>
            <person name="Lage O.M."/>
            <person name="Pohl T."/>
            <person name="Merkel B.J."/>
            <person name="Hornburger P."/>
            <person name="Mueller R.-W."/>
            <person name="Bruemmer F."/>
            <person name="Labrenz M."/>
            <person name="Spormann A.M."/>
            <person name="Op den Camp H."/>
            <person name="Overmann J."/>
            <person name="Amann R."/>
            <person name="Jetten M.S.M."/>
            <person name="Mascher T."/>
            <person name="Medema M.H."/>
            <person name="Devos D.P."/>
            <person name="Kaster A.-K."/>
            <person name="Ovreas L."/>
            <person name="Rohde M."/>
            <person name="Galperin M.Y."/>
            <person name="Jogler C."/>
        </authorList>
    </citation>
    <scope>NUCLEOTIDE SEQUENCE [LARGE SCALE GENOMIC DNA]</scope>
    <source>
        <strain evidence="4 5">ETA_A8</strain>
    </source>
</reference>
<dbReference type="Pfam" id="PF00884">
    <property type="entry name" value="Sulfatase"/>
    <property type="match status" value="1"/>
</dbReference>
<organism evidence="4 5">
    <name type="scientific">Anatilimnocola aggregata</name>
    <dbReference type="NCBI Taxonomy" id="2528021"/>
    <lineage>
        <taxon>Bacteria</taxon>
        <taxon>Pseudomonadati</taxon>
        <taxon>Planctomycetota</taxon>
        <taxon>Planctomycetia</taxon>
        <taxon>Pirellulales</taxon>
        <taxon>Pirellulaceae</taxon>
        <taxon>Anatilimnocola</taxon>
    </lineage>
</organism>
<feature type="domain" description="Sulfatase N-terminal" evidence="3">
    <location>
        <begin position="100"/>
        <end position="498"/>
    </location>
</feature>
<sequence precursor="true">MPKRVSEQQQSRAFGLLGLLDGLSLASWLTSRLPAVILTPFGKSLAMSLFAADNARPLLSQRSSMRLLHKLAFLLIATVATSTASRSLFSAETATAGRPPNILLIMADDLGYSDLGCYGAEIETPNLDGLAKGGLRFTQFYNTARCWPTRSALLTGHYAQAIRRDAIPGVRSGGQGTRPAWASLLPTMLRQKNYRNYHSGKWHIDGKPLQNGFDHSYDLGGVSQSNFFKVQSVTEDEKPVPPQENFYSTTAIADHAVRCLQEHGEQFADRPFFHYLCFTAPHFPLHALPEDIAKYRDKYKAGWNVVQQARYERMKAMQIVNCELAPMEREVGPPYAFPEALAKLGPGEVNRPLPWSELTPEQQAFQAEKMAIHAAMVDRMDREIGKVLAQIKAMKQFENTLVLFLSDNGASAEMMVRGDGHDPTAPLGSAATFPCLGPGWSSSSNTPFRRHKTWVHEGGISTPLIAHWPQGIQSSGELRQQAGHVVDIVPTLLEVAGAKAPAPANNEAVPAMAGKSLVPAWAKGATPAPVELWWLHEGNRALRSGDWKLVAAKDQPWELYDLSKDRGELNNLAAQQPDKVKELESHWQQRFEEYRALALKNATAEDLRNTPKKKGKKQ</sequence>
<evidence type="ECO:0000313" key="4">
    <source>
        <dbReference type="EMBL" id="QDU25105.1"/>
    </source>
</evidence>
<proteinExistence type="inferred from homology"/>